<organism evidence="1 2">
    <name type="scientific">Rothia amarae</name>
    <dbReference type="NCBI Taxonomy" id="169480"/>
    <lineage>
        <taxon>Bacteria</taxon>
        <taxon>Bacillati</taxon>
        <taxon>Actinomycetota</taxon>
        <taxon>Actinomycetes</taxon>
        <taxon>Micrococcales</taxon>
        <taxon>Micrococcaceae</taxon>
        <taxon>Rothia</taxon>
    </lineage>
</organism>
<keyword evidence="2" id="KW-1185">Reference proteome</keyword>
<dbReference type="EMBL" id="CP061538">
    <property type="protein sequence ID" value="QNV39479.1"/>
    <property type="molecule type" value="Genomic_DNA"/>
</dbReference>
<proteinExistence type="predicted"/>
<evidence type="ECO:0000313" key="1">
    <source>
        <dbReference type="EMBL" id="QNV39479.1"/>
    </source>
</evidence>
<sequence>MSANTSSFKNLEQLFVTVRNFQTPALLWYSAASERIELSGRVLDNWVSKSANFLVDECDLESGSPIDVPMGVHWRSLVIALAALRVGATISFEVDSADVLFSFDSAVVEASDAEYPVIVDRGSLAPRFMGEVPAGALDFCAEVRAFGDVYSGFETPVPSRVAMGGLSYSALLEAVSTQIIALGEELGSASAVQFTAPAVLTADYLIQVLAAVAMGRGVVILDPTIQWEQAKVEQILAQERAVPLVS</sequence>
<dbReference type="SUPFAM" id="SSF56801">
    <property type="entry name" value="Acetyl-CoA synthetase-like"/>
    <property type="match status" value="1"/>
</dbReference>
<gene>
    <name evidence="1" type="ORF">IDM48_08855</name>
</gene>
<dbReference type="AlphaFoldDB" id="A0A7H2BII3"/>
<evidence type="ECO:0008006" key="3">
    <source>
        <dbReference type="Google" id="ProtNLM"/>
    </source>
</evidence>
<name>A0A7H2BII3_9MICC</name>
<dbReference type="InterPro" id="IPR017523">
    <property type="entry name" value="Rv3268"/>
</dbReference>
<dbReference type="KEGG" id="rama:IDM48_08855"/>
<dbReference type="Proteomes" id="UP000516421">
    <property type="component" value="Chromosome"/>
</dbReference>
<reference evidence="1 2" key="1">
    <citation type="submission" date="2020-09" db="EMBL/GenBank/DDBJ databases">
        <title>Investigation of environmental microbe.</title>
        <authorList>
            <person name="Ou Y."/>
            <person name="Kang Q."/>
        </authorList>
    </citation>
    <scope>NUCLEOTIDE SEQUENCE [LARGE SCALE GENOMIC DNA]</scope>
    <source>
        <strain evidence="1 2">KJZ-9</strain>
    </source>
</reference>
<dbReference type="RefSeq" id="WP_145175528.1">
    <property type="nucleotide sequence ID" value="NZ_CP061538.1"/>
</dbReference>
<accession>A0A7H2BII3</accession>
<dbReference type="NCBIfam" id="TIGR03089">
    <property type="entry name" value="TIGR03089 family protein"/>
    <property type="match status" value="1"/>
</dbReference>
<evidence type="ECO:0000313" key="2">
    <source>
        <dbReference type="Proteomes" id="UP000516421"/>
    </source>
</evidence>
<protein>
    <recommendedName>
        <fullName evidence="3">AMP-binding protein</fullName>
    </recommendedName>
</protein>